<organism evidence="2 3">
    <name type="scientific">Stylosanthes scabra</name>
    <dbReference type="NCBI Taxonomy" id="79078"/>
    <lineage>
        <taxon>Eukaryota</taxon>
        <taxon>Viridiplantae</taxon>
        <taxon>Streptophyta</taxon>
        <taxon>Embryophyta</taxon>
        <taxon>Tracheophyta</taxon>
        <taxon>Spermatophyta</taxon>
        <taxon>Magnoliopsida</taxon>
        <taxon>eudicotyledons</taxon>
        <taxon>Gunneridae</taxon>
        <taxon>Pentapetalae</taxon>
        <taxon>rosids</taxon>
        <taxon>fabids</taxon>
        <taxon>Fabales</taxon>
        <taxon>Fabaceae</taxon>
        <taxon>Papilionoideae</taxon>
        <taxon>50 kb inversion clade</taxon>
        <taxon>dalbergioids sensu lato</taxon>
        <taxon>Dalbergieae</taxon>
        <taxon>Pterocarpus clade</taxon>
        <taxon>Stylosanthes</taxon>
    </lineage>
</organism>
<feature type="region of interest" description="Disordered" evidence="1">
    <location>
        <begin position="1"/>
        <end position="26"/>
    </location>
</feature>
<name>A0ABU6SKG7_9FABA</name>
<gene>
    <name evidence="2" type="ORF">PIB30_054555</name>
</gene>
<keyword evidence="3" id="KW-1185">Reference proteome</keyword>
<feature type="non-terminal residue" evidence="2">
    <location>
        <position position="112"/>
    </location>
</feature>
<accession>A0ABU6SKG7</accession>
<comment type="caution">
    <text evidence="2">The sequence shown here is derived from an EMBL/GenBank/DDBJ whole genome shotgun (WGS) entry which is preliminary data.</text>
</comment>
<evidence type="ECO:0000256" key="1">
    <source>
        <dbReference type="SAM" id="MobiDB-lite"/>
    </source>
</evidence>
<proteinExistence type="predicted"/>
<feature type="compositionally biased region" description="Polar residues" evidence="1">
    <location>
        <begin position="1"/>
        <end position="17"/>
    </location>
</feature>
<protein>
    <submittedName>
        <fullName evidence="2">Uncharacterized protein</fullName>
    </submittedName>
</protein>
<evidence type="ECO:0000313" key="2">
    <source>
        <dbReference type="EMBL" id="MED6136268.1"/>
    </source>
</evidence>
<evidence type="ECO:0000313" key="3">
    <source>
        <dbReference type="Proteomes" id="UP001341840"/>
    </source>
</evidence>
<reference evidence="2 3" key="1">
    <citation type="journal article" date="2023" name="Plants (Basel)">
        <title>Bridging the Gap: Combining Genomics and Transcriptomics Approaches to Understand Stylosanthes scabra, an Orphan Legume from the Brazilian Caatinga.</title>
        <authorList>
            <person name="Ferreira-Neto J.R.C."/>
            <person name="da Silva M.D."/>
            <person name="Binneck E."/>
            <person name="de Melo N.F."/>
            <person name="da Silva R.H."/>
            <person name="de Melo A.L.T.M."/>
            <person name="Pandolfi V."/>
            <person name="Bustamante F.O."/>
            <person name="Brasileiro-Vidal A.C."/>
            <person name="Benko-Iseppon A.M."/>
        </authorList>
    </citation>
    <scope>NUCLEOTIDE SEQUENCE [LARGE SCALE GENOMIC DNA]</scope>
    <source>
        <tissue evidence="2">Leaves</tissue>
    </source>
</reference>
<dbReference type="EMBL" id="JASCZI010060832">
    <property type="protein sequence ID" value="MED6136268.1"/>
    <property type="molecule type" value="Genomic_DNA"/>
</dbReference>
<dbReference type="Proteomes" id="UP001341840">
    <property type="component" value="Unassembled WGS sequence"/>
</dbReference>
<sequence length="112" mass="11794">MSSCGYGADSQSHTQHNPKSKILNLTHRHRRTTRCFSLVLSHGPLSPARQLLGVSLAVSASSSRRACPCQPRRVAVAVSSPRVSVAIACSVFSESSSSPSSLVTGAVVRSHP</sequence>